<proteinExistence type="predicted"/>
<accession>A0A177C7L8</accession>
<organism evidence="1 2">
    <name type="scientific">Paraphaeosphaeria sporulosa</name>
    <dbReference type="NCBI Taxonomy" id="1460663"/>
    <lineage>
        <taxon>Eukaryota</taxon>
        <taxon>Fungi</taxon>
        <taxon>Dikarya</taxon>
        <taxon>Ascomycota</taxon>
        <taxon>Pezizomycotina</taxon>
        <taxon>Dothideomycetes</taxon>
        <taxon>Pleosporomycetidae</taxon>
        <taxon>Pleosporales</taxon>
        <taxon>Massarineae</taxon>
        <taxon>Didymosphaeriaceae</taxon>
        <taxon>Paraphaeosphaeria</taxon>
    </lineage>
</organism>
<dbReference type="GeneID" id="28771158"/>
<gene>
    <name evidence="1" type="ORF">CC84DRAFT_861659</name>
</gene>
<dbReference type="EMBL" id="KV441554">
    <property type="protein sequence ID" value="OAG03643.1"/>
    <property type="molecule type" value="Genomic_DNA"/>
</dbReference>
<dbReference type="Proteomes" id="UP000077069">
    <property type="component" value="Unassembled WGS sequence"/>
</dbReference>
<dbReference type="AlphaFoldDB" id="A0A177C7L8"/>
<sequence length="111" mass="13137">MRRTRTAASNRLLLLDWCFAQGIDRHPRKRTFRCCIFVPPSQLPLPSYGQRSGRQSRLIYQKYIMYRSSARTFTPILLHRSRLHVEHSRLLSSFVRRPCIRNPCDLVSHLA</sequence>
<protein>
    <submittedName>
        <fullName evidence="1">Uncharacterized protein</fullName>
    </submittedName>
</protein>
<dbReference type="InParanoid" id="A0A177C7L8"/>
<reference evidence="1 2" key="1">
    <citation type="submission" date="2016-05" db="EMBL/GenBank/DDBJ databases">
        <title>Comparative analysis of secretome profiles of manganese(II)-oxidizing ascomycete fungi.</title>
        <authorList>
            <consortium name="DOE Joint Genome Institute"/>
            <person name="Zeiner C.A."/>
            <person name="Purvine S.O."/>
            <person name="Zink E.M."/>
            <person name="Wu S."/>
            <person name="Pasa-Tolic L."/>
            <person name="Chaput D.L."/>
            <person name="Haridas S."/>
            <person name="Grigoriev I.V."/>
            <person name="Santelli C.M."/>
            <person name="Hansel C.M."/>
        </authorList>
    </citation>
    <scope>NUCLEOTIDE SEQUENCE [LARGE SCALE GENOMIC DNA]</scope>
    <source>
        <strain evidence="1 2">AP3s5-JAC2a</strain>
    </source>
</reference>
<name>A0A177C7L8_9PLEO</name>
<dbReference type="RefSeq" id="XP_018034008.1">
    <property type="nucleotide sequence ID" value="XM_018187672.1"/>
</dbReference>
<evidence type="ECO:0000313" key="2">
    <source>
        <dbReference type="Proteomes" id="UP000077069"/>
    </source>
</evidence>
<keyword evidence="2" id="KW-1185">Reference proteome</keyword>
<evidence type="ECO:0000313" key="1">
    <source>
        <dbReference type="EMBL" id="OAG03643.1"/>
    </source>
</evidence>